<dbReference type="OrthoDB" id="5242510at2"/>
<evidence type="ECO:0000313" key="2">
    <source>
        <dbReference type="Proteomes" id="UP000320176"/>
    </source>
</evidence>
<gene>
    <name evidence="1" type="ORF">Pla52n_10210</name>
</gene>
<dbReference type="Proteomes" id="UP000320176">
    <property type="component" value="Unassembled WGS sequence"/>
</dbReference>
<organism evidence="1 2">
    <name type="scientific">Stieleria varia</name>
    <dbReference type="NCBI Taxonomy" id="2528005"/>
    <lineage>
        <taxon>Bacteria</taxon>
        <taxon>Pseudomonadati</taxon>
        <taxon>Planctomycetota</taxon>
        <taxon>Planctomycetia</taxon>
        <taxon>Pirellulales</taxon>
        <taxon>Pirellulaceae</taxon>
        <taxon>Stieleria</taxon>
    </lineage>
</organism>
<dbReference type="Pfam" id="PF11927">
    <property type="entry name" value="HODM_asu-like"/>
    <property type="match status" value="1"/>
</dbReference>
<comment type="caution">
    <text evidence="1">The sequence shown here is derived from an EMBL/GenBank/DDBJ whole genome shotgun (WGS) entry which is preliminary data.</text>
</comment>
<dbReference type="InterPro" id="IPR021848">
    <property type="entry name" value="HODM_asu-like"/>
</dbReference>
<keyword evidence="2" id="KW-1185">Reference proteome</keyword>
<accession>A0A5C6B8Z5</accession>
<dbReference type="EMBL" id="SJPN01000001">
    <property type="protein sequence ID" value="TWU08438.1"/>
    <property type="molecule type" value="Genomic_DNA"/>
</dbReference>
<reference evidence="1 2" key="1">
    <citation type="submission" date="2019-02" db="EMBL/GenBank/DDBJ databases">
        <title>Deep-cultivation of Planctomycetes and their phenomic and genomic characterization uncovers novel biology.</title>
        <authorList>
            <person name="Wiegand S."/>
            <person name="Jogler M."/>
            <person name="Boedeker C."/>
            <person name="Pinto D."/>
            <person name="Vollmers J."/>
            <person name="Rivas-Marin E."/>
            <person name="Kohn T."/>
            <person name="Peeters S.H."/>
            <person name="Heuer A."/>
            <person name="Rast P."/>
            <person name="Oberbeckmann S."/>
            <person name="Bunk B."/>
            <person name="Jeske O."/>
            <person name="Meyerdierks A."/>
            <person name="Storesund J.E."/>
            <person name="Kallscheuer N."/>
            <person name="Luecker S."/>
            <person name="Lage O.M."/>
            <person name="Pohl T."/>
            <person name="Merkel B.J."/>
            <person name="Hornburger P."/>
            <person name="Mueller R.-W."/>
            <person name="Bruemmer F."/>
            <person name="Labrenz M."/>
            <person name="Spormann A.M."/>
            <person name="Op Den Camp H."/>
            <person name="Overmann J."/>
            <person name="Amann R."/>
            <person name="Jetten M.S.M."/>
            <person name="Mascher T."/>
            <person name="Medema M.H."/>
            <person name="Devos D.P."/>
            <person name="Kaster A.-K."/>
            <person name="Ovreas L."/>
            <person name="Rohde M."/>
            <person name="Galperin M.Y."/>
            <person name="Jogler C."/>
        </authorList>
    </citation>
    <scope>NUCLEOTIDE SEQUENCE [LARGE SCALE GENOMIC DNA]</scope>
    <source>
        <strain evidence="1 2">Pla52n</strain>
    </source>
</reference>
<sequence length="288" mass="32792">MIPYFPFTGERFEHSFGVRPLPDATQIIETTRRYYDEIDVKRASLESFPSEYSVGQDACLESQRDAFRWIVDQSPHLKWDEGESVVINRATGERIPADQPQTLLTIAPHVQEDLVIMRGDVIHGFPLVVGVVCFPSGWSVADKLGQSVLLIHQSVPEFDPVLSPQTERLMQRLKSHRPVWRMNWGVRPLPYLDQSPKFARGLFTAARSVTAANAGKKCYFRVERQTLTRLPSGDILFTIHTHQCTLDELTVSQKQQLCGVLKTCPEDTLRYKGILPMAEPIIDYLRGR</sequence>
<evidence type="ECO:0000313" key="1">
    <source>
        <dbReference type="EMBL" id="TWU08438.1"/>
    </source>
</evidence>
<dbReference type="AlphaFoldDB" id="A0A5C6B8Z5"/>
<evidence type="ECO:0008006" key="3">
    <source>
        <dbReference type="Google" id="ProtNLM"/>
    </source>
</evidence>
<proteinExistence type="predicted"/>
<dbReference type="RefSeq" id="WP_146518482.1">
    <property type="nucleotide sequence ID" value="NZ_CP151726.1"/>
</dbReference>
<name>A0A5C6B8Z5_9BACT</name>
<protein>
    <recommendedName>
        <fullName evidence="3">DUF3445 domain-containing protein</fullName>
    </recommendedName>
</protein>